<organism evidence="2 3">
    <name type="scientific">Flavobacterium okayamense</name>
    <dbReference type="NCBI Taxonomy" id="2830782"/>
    <lineage>
        <taxon>Bacteria</taxon>
        <taxon>Pseudomonadati</taxon>
        <taxon>Bacteroidota</taxon>
        <taxon>Flavobacteriia</taxon>
        <taxon>Flavobacteriales</taxon>
        <taxon>Flavobacteriaceae</taxon>
        <taxon>Flavobacterium</taxon>
    </lineage>
</organism>
<keyword evidence="3" id="KW-1185">Reference proteome</keyword>
<keyword evidence="1" id="KW-0732">Signal</keyword>
<accession>A0ABM7S525</accession>
<dbReference type="EMBL" id="AP024749">
    <property type="protein sequence ID" value="BCY28570.1"/>
    <property type="molecule type" value="Genomic_DNA"/>
</dbReference>
<name>A0ABM7S525_9FLAO</name>
<proteinExistence type="predicted"/>
<dbReference type="Proteomes" id="UP000825258">
    <property type="component" value="Chromosome"/>
</dbReference>
<feature type="chain" id="PRO_5046728883" description="Prenyltransferase and squalene oxidase repeat-containing protein" evidence="1">
    <location>
        <begin position="18"/>
        <end position="250"/>
    </location>
</feature>
<feature type="signal peptide" evidence="1">
    <location>
        <begin position="1"/>
        <end position="17"/>
    </location>
</feature>
<evidence type="ECO:0000256" key="1">
    <source>
        <dbReference type="SAM" id="SignalP"/>
    </source>
</evidence>
<evidence type="ECO:0000313" key="2">
    <source>
        <dbReference type="EMBL" id="BCY28570.1"/>
    </source>
</evidence>
<evidence type="ECO:0008006" key="4">
    <source>
        <dbReference type="Google" id="ProtNLM"/>
    </source>
</evidence>
<reference evidence="2 3" key="1">
    <citation type="submission" date="2021-06" db="EMBL/GenBank/DDBJ databases">
        <title>Whole genome sequences of Flavobacterium sp. KK2020170 and assembly.</title>
        <authorList>
            <person name="Kitahara K."/>
            <person name="Miyoshi S."/>
            <person name="Uesaka K."/>
        </authorList>
    </citation>
    <scope>NUCLEOTIDE SEQUENCE [LARGE SCALE GENOMIC DNA]</scope>
    <source>
        <strain evidence="2 3">KK2020170</strain>
    </source>
</reference>
<evidence type="ECO:0000313" key="3">
    <source>
        <dbReference type="Proteomes" id="UP000825258"/>
    </source>
</evidence>
<dbReference type="Gene3D" id="1.50.10.20">
    <property type="match status" value="1"/>
</dbReference>
<sequence>MNKIILIFVLFSSLVNAQFKTKPIEYAIDFLIRNKETKDYSYNLQLMTHWLNNQYTFNPSLKQIPLGDKKLNPDEQIPYSFFNSIIEKKNIKPIDSLIYNYNKTLGIEHLLLWASNSNSIRFDSECKKTILEKTPENLNIRQISHIALAYRWSKYNQTREENLLFKNYITFITPILLEKIKKEDSINDNWLEGIIGLICFEKPNLVKKRWLKKLLQKQNKDGGWSWDPDEDKSSNIHTTLLALWVIKEFE</sequence>
<gene>
    <name evidence="2" type="ORF">KK2020170_14380</name>
</gene>
<dbReference type="SUPFAM" id="SSF48239">
    <property type="entry name" value="Terpenoid cyclases/Protein prenyltransferases"/>
    <property type="match status" value="1"/>
</dbReference>
<dbReference type="InterPro" id="IPR008930">
    <property type="entry name" value="Terpenoid_cyclase/PrenylTrfase"/>
</dbReference>
<protein>
    <recommendedName>
        <fullName evidence="4">Prenyltransferase and squalene oxidase repeat-containing protein</fullName>
    </recommendedName>
</protein>
<dbReference type="RefSeq" id="WP_221257691.1">
    <property type="nucleotide sequence ID" value="NZ_AP024749.1"/>
</dbReference>